<dbReference type="Proteomes" id="UP000049127">
    <property type="component" value="Unassembled WGS sequence"/>
</dbReference>
<dbReference type="AlphaFoldDB" id="A0A0C7HTY3"/>
<keyword evidence="1 8" id="KW-0444">Lipid biosynthesis</keyword>
<dbReference type="Pfam" id="PF01648">
    <property type="entry name" value="ACPS"/>
    <property type="match status" value="1"/>
</dbReference>
<accession>A0A0C7HTY3</accession>
<keyword evidence="2 8" id="KW-0808">Transferase</keyword>
<feature type="domain" description="4'-phosphopantetheinyl transferase" evidence="9">
    <location>
        <begin position="5"/>
        <end position="118"/>
    </location>
</feature>
<evidence type="ECO:0000256" key="7">
    <source>
        <dbReference type="ARBA" id="ARBA00023160"/>
    </source>
</evidence>
<dbReference type="RefSeq" id="WP_055338272.1">
    <property type="nucleotide sequence ID" value="NZ_BDJI01000002.1"/>
</dbReference>
<proteinExistence type="inferred from homology"/>
<dbReference type="HAMAP" id="MF_00101">
    <property type="entry name" value="AcpS"/>
    <property type="match status" value="1"/>
</dbReference>
<comment type="catalytic activity">
    <reaction evidence="8">
        <text>apo-[ACP] + CoA = holo-[ACP] + adenosine 3',5'-bisphosphate + H(+)</text>
        <dbReference type="Rhea" id="RHEA:12068"/>
        <dbReference type="Rhea" id="RHEA-COMP:9685"/>
        <dbReference type="Rhea" id="RHEA-COMP:9690"/>
        <dbReference type="ChEBI" id="CHEBI:15378"/>
        <dbReference type="ChEBI" id="CHEBI:29999"/>
        <dbReference type="ChEBI" id="CHEBI:57287"/>
        <dbReference type="ChEBI" id="CHEBI:58343"/>
        <dbReference type="ChEBI" id="CHEBI:64479"/>
        <dbReference type="EC" id="2.7.8.7"/>
    </reaction>
</comment>
<keyword evidence="5 8" id="KW-0460">Magnesium</keyword>
<comment type="similarity">
    <text evidence="8">Belongs to the P-Pant transferase superfamily. AcpS family.</text>
</comment>
<feature type="binding site" evidence="8">
    <location>
        <position position="57"/>
    </location>
    <ligand>
        <name>Mg(2+)</name>
        <dbReference type="ChEBI" id="CHEBI:18420"/>
    </ligand>
</feature>
<keyword evidence="4 8" id="KW-0276">Fatty acid metabolism</keyword>
<dbReference type="Gene3D" id="3.90.470.20">
    <property type="entry name" value="4'-phosphopantetheinyl transferase domain"/>
    <property type="match status" value="1"/>
</dbReference>
<gene>
    <name evidence="8 10" type="primary">acpS</name>
    <name evidence="10" type="ORF">R28058_32281</name>
</gene>
<dbReference type="GO" id="GO:0006633">
    <property type="term" value="P:fatty acid biosynthetic process"/>
    <property type="evidence" value="ECO:0007669"/>
    <property type="project" value="UniProtKB-UniRule"/>
</dbReference>
<evidence type="ECO:0000256" key="3">
    <source>
        <dbReference type="ARBA" id="ARBA00022723"/>
    </source>
</evidence>
<organism evidence="10 11">
    <name type="scientific">Paraclostridium sordellii</name>
    <name type="common">Clostridium sordellii</name>
    <dbReference type="NCBI Taxonomy" id="1505"/>
    <lineage>
        <taxon>Bacteria</taxon>
        <taxon>Bacillati</taxon>
        <taxon>Bacillota</taxon>
        <taxon>Clostridia</taxon>
        <taxon>Peptostreptococcales</taxon>
        <taxon>Peptostreptococcaceae</taxon>
        <taxon>Paraclostridium</taxon>
    </lineage>
</organism>
<evidence type="ECO:0000256" key="1">
    <source>
        <dbReference type="ARBA" id="ARBA00022516"/>
    </source>
</evidence>
<dbReference type="GO" id="GO:0005737">
    <property type="term" value="C:cytoplasm"/>
    <property type="evidence" value="ECO:0007669"/>
    <property type="project" value="UniProtKB-SubCell"/>
</dbReference>
<dbReference type="EC" id="2.7.8.7" evidence="8"/>
<dbReference type="EMBL" id="CEKZ01000026">
    <property type="protein sequence ID" value="CEP41689.1"/>
    <property type="molecule type" value="Genomic_DNA"/>
</dbReference>
<dbReference type="InterPro" id="IPR037143">
    <property type="entry name" value="4-PPantetheinyl_Trfase_dom_sf"/>
</dbReference>
<evidence type="ECO:0000313" key="11">
    <source>
        <dbReference type="Proteomes" id="UP000049127"/>
    </source>
</evidence>
<comment type="cofactor">
    <cofactor evidence="8">
        <name>Mg(2+)</name>
        <dbReference type="ChEBI" id="CHEBI:18420"/>
    </cofactor>
</comment>
<keyword evidence="8" id="KW-0963">Cytoplasm</keyword>
<keyword evidence="7 8" id="KW-0275">Fatty acid biosynthesis</keyword>
<dbReference type="SUPFAM" id="SSF56214">
    <property type="entry name" value="4'-phosphopantetheinyl transferase"/>
    <property type="match status" value="1"/>
</dbReference>
<dbReference type="GO" id="GO:0008897">
    <property type="term" value="F:holo-[acyl-carrier-protein] synthase activity"/>
    <property type="evidence" value="ECO:0007669"/>
    <property type="project" value="UniProtKB-UniRule"/>
</dbReference>
<dbReference type="GO" id="GO:0000287">
    <property type="term" value="F:magnesium ion binding"/>
    <property type="evidence" value="ECO:0007669"/>
    <property type="project" value="UniProtKB-UniRule"/>
</dbReference>
<evidence type="ECO:0000256" key="8">
    <source>
        <dbReference type="HAMAP-Rule" id="MF_00101"/>
    </source>
</evidence>
<dbReference type="OrthoDB" id="517356at2"/>
<evidence type="ECO:0000256" key="2">
    <source>
        <dbReference type="ARBA" id="ARBA00022679"/>
    </source>
</evidence>
<comment type="subcellular location">
    <subcellularLocation>
        <location evidence="8">Cytoplasm</location>
    </subcellularLocation>
</comment>
<protein>
    <recommendedName>
        <fullName evidence="8">Holo-[acyl-carrier-protein] synthase</fullName>
        <shortName evidence="8">Holo-ACP synthase</shortName>
        <ecNumber evidence="8">2.7.8.7</ecNumber>
    </recommendedName>
    <alternativeName>
        <fullName evidence="8">4'-phosphopantetheinyl transferase AcpS</fullName>
    </alternativeName>
</protein>
<dbReference type="NCBIfam" id="TIGR00516">
    <property type="entry name" value="acpS"/>
    <property type="match status" value="1"/>
</dbReference>
<name>A0A0C7HTY3_PARSO</name>
<dbReference type="NCBIfam" id="TIGR00556">
    <property type="entry name" value="pantethn_trn"/>
    <property type="match status" value="1"/>
</dbReference>
<dbReference type="InterPro" id="IPR008278">
    <property type="entry name" value="4-PPantetheinyl_Trfase_dom"/>
</dbReference>
<evidence type="ECO:0000313" key="10">
    <source>
        <dbReference type="EMBL" id="CEP41689.1"/>
    </source>
</evidence>
<reference evidence="10 11" key="1">
    <citation type="submission" date="2015-01" db="EMBL/GenBank/DDBJ databases">
        <authorList>
            <person name="Aslett A.Martin."/>
            <person name="De Silva Nishadi"/>
        </authorList>
    </citation>
    <scope>NUCLEOTIDE SEQUENCE [LARGE SCALE GENOMIC DNA]</scope>
    <source>
        <strain evidence="10 11">R28058</strain>
    </source>
</reference>
<dbReference type="InterPro" id="IPR004568">
    <property type="entry name" value="Ppantetheine-prot_Trfase_dom"/>
</dbReference>
<feature type="binding site" evidence="8">
    <location>
        <position position="9"/>
    </location>
    <ligand>
        <name>Mg(2+)</name>
        <dbReference type="ChEBI" id="CHEBI:18420"/>
    </ligand>
</feature>
<evidence type="ECO:0000256" key="4">
    <source>
        <dbReference type="ARBA" id="ARBA00022832"/>
    </source>
</evidence>
<comment type="function">
    <text evidence="8">Transfers the 4'-phosphopantetheine moiety from coenzyme A to a Ser of acyl-carrier-protein.</text>
</comment>
<dbReference type="InterPro" id="IPR002582">
    <property type="entry name" value="ACPS"/>
</dbReference>
<evidence type="ECO:0000259" key="9">
    <source>
        <dbReference type="Pfam" id="PF01648"/>
    </source>
</evidence>
<evidence type="ECO:0000256" key="5">
    <source>
        <dbReference type="ARBA" id="ARBA00022842"/>
    </source>
</evidence>
<keyword evidence="3 8" id="KW-0479">Metal-binding</keyword>
<sequence>MNIFGIGIDIAEIYRIKDIIEKNNRFINKIFTENERKYFESKNFRVETIAGNFAAKEAISKALGTGIRNFEFKDIEVIRDEKGKPIVKTYNNLEKICIDYNVLEIKVSISHSDNYAVANAIVIVKE</sequence>
<evidence type="ECO:0000256" key="6">
    <source>
        <dbReference type="ARBA" id="ARBA00023098"/>
    </source>
</evidence>
<keyword evidence="6 8" id="KW-0443">Lipid metabolism</keyword>